<feature type="transmembrane region" description="Helical" evidence="8">
    <location>
        <begin position="210"/>
        <end position="229"/>
    </location>
</feature>
<evidence type="ECO:0000256" key="8">
    <source>
        <dbReference type="SAM" id="Phobius"/>
    </source>
</evidence>
<proteinExistence type="predicted"/>
<evidence type="ECO:0000313" key="9">
    <source>
        <dbReference type="EMBL" id="MCP8899375.1"/>
    </source>
</evidence>
<reference evidence="9" key="2">
    <citation type="submission" date="2023-01" db="EMBL/GenBank/DDBJ databases">
        <title>Gilvimarinus xylanilyticus HB14 isolated from Caulerpa lentillifera aquaculture base in Hainan, China.</title>
        <authorList>
            <person name="Zhang Y.-J."/>
        </authorList>
    </citation>
    <scope>NUCLEOTIDE SEQUENCE</scope>
    <source>
        <strain evidence="9">HB14</strain>
    </source>
</reference>
<organism evidence="9 10">
    <name type="scientific">Gilvimarinus xylanilyticus</name>
    <dbReference type="NCBI Taxonomy" id="2944139"/>
    <lineage>
        <taxon>Bacteria</taxon>
        <taxon>Pseudomonadati</taxon>
        <taxon>Pseudomonadota</taxon>
        <taxon>Gammaproteobacteria</taxon>
        <taxon>Cellvibrionales</taxon>
        <taxon>Cellvibrionaceae</taxon>
        <taxon>Gilvimarinus</taxon>
    </lineage>
</organism>
<protein>
    <submittedName>
        <fullName evidence="9">Uncharacterized protein</fullName>
    </submittedName>
</protein>
<comment type="subcellular location">
    <subcellularLocation>
        <location evidence="1">Cell membrane</location>
        <topology evidence="1">Multi-pass membrane protein</topology>
    </subcellularLocation>
</comment>
<keyword evidence="5 8" id="KW-0812">Transmembrane</keyword>
<comment type="caution">
    <text evidence="9">The sequence shown here is derived from an EMBL/GenBank/DDBJ whole genome shotgun (WGS) entry which is preliminary data.</text>
</comment>
<gene>
    <name evidence="9" type="ORF">M6D89_08715</name>
</gene>
<feature type="transmembrane region" description="Helical" evidence="8">
    <location>
        <begin position="12"/>
        <end position="29"/>
    </location>
</feature>
<sequence length="540" mass="61165">MLNSQEKKGTMHWAWLVTIIIVGAAGVWFRAWQLPIQLLADDEWHALNKLIKSDAWGIFTSFGRADHSIPVTLYYYAISQITPLTENIMRFPMLLAGLALPVTAPWLMRRILSRPEQAVLFILLTLSPILIYYTRTARPYALSTLLAFAAVICFYVWVQKPKLIYALSYLTLCSLCAWMQPVTLALLLSPFVFYGLKSIHRWAKHHDKRLFIRLLGLGLAQLSTLTVLLGPPVYYSINDIAGKTGVDSPTVHSVIETLKLLTGSKYALYMGIFIGFSGWGVLILSKRQRELTLYLVICSALSLGAILCSGAAWIQHPLVTARYCLPMLPIMAIFASVGLSNTLRFSLKHSPMKTPLIIAIPVLVYLSGPLAQTYSGPINQFTGHMGYQFDYNWKNNTYNKVLDNRPISSFYYQLGQEPEKSLQLVIAPWFLEWHYNRWYIDQAVHNQLVAAGFVEGFCGKLFYGEYSKNTPQVKLTNAVHVTALAEKSRGYDYFIYHKSASRIDQNVSKHQDCEAKVLESFGKPTYEDDQILAYKLDEAK</sequence>
<feature type="transmembrane region" description="Helical" evidence="8">
    <location>
        <begin position="355"/>
        <end position="374"/>
    </location>
</feature>
<dbReference type="GO" id="GO:0016763">
    <property type="term" value="F:pentosyltransferase activity"/>
    <property type="evidence" value="ECO:0007669"/>
    <property type="project" value="TreeGrafter"/>
</dbReference>
<dbReference type="PANTHER" id="PTHR33908">
    <property type="entry name" value="MANNOSYLTRANSFERASE YKCB-RELATED"/>
    <property type="match status" value="1"/>
</dbReference>
<dbReference type="InterPro" id="IPR050297">
    <property type="entry name" value="LipidA_mod_glycosyltrf_83"/>
</dbReference>
<keyword evidence="4" id="KW-0808">Transferase</keyword>
<name>A0A9X2I2Z7_9GAMM</name>
<keyword evidence="7 8" id="KW-0472">Membrane</keyword>
<dbReference type="RefSeq" id="WP_253967625.1">
    <property type="nucleotide sequence ID" value="NZ_JAMFTH010000001.1"/>
</dbReference>
<dbReference type="GO" id="GO:0005886">
    <property type="term" value="C:plasma membrane"/>
    <property type="evidence" value="ECO:0007669"/>
    <property type="project" value="UniProtKB-SubCell"/>
</dbReference>
<dbReference type="Proteomes" id="UP001139319">
    <property type="component" value="Unassembled WGS sequence"/>
</dbReference>
<feature type="transmembrane region" description="Helical" evidence="8">
    <location>
        <begin position="140"/>
        <end position="158"/>
    </location>
</feature>
<evidence type="ECO:0000256" key="4">
    <source>
        <dbReference type="ARBA" id="ARBA00022679"/>
    </source>
</evidence>
<dbReference type="PANTHER" id="PTHR33908:SF11">
    <property type="entry name" value="MEMBRANE PROTEIN"/>
    <property type="match status" value="1"/>
</dbReference>
<evidence type="ECO:0000256" key="2">
    <source>
        <dbReference type="ARBA" id="ARBA00022475"/>
    </source>
</evidence>
<evidence type="ECO:0000256" key="3">
    <source>
        <dbReference type="ARBA" id="ARBA00022676"/>
    </source>
</evidence>
<keyword evidence="2" id="KW-1003">Cell membrane</keyword>
<keyword evidence="10" id="KW-1185">Reference proteome</keyword>
<keyword evidence="6 8" id="KW-1133">Transmembrane helix</keyword>
<feature type="transmembrane region" description="Helical" evidence="8">
    <location>
        <begin position="164"/>
        <end position="189"/>
    </location>
</feature>
<keyword evidence="3" id="KW-0328">Glycosyltransferase</keyword>
<evidence type="ECO:0000256" key="7">
    <source>
        <dbReference type="ARBA" id="ARBA00023136"/>
    </source>
</evidence>
<feature type="transmembrane region" description="Helical" evidence="8">
    <location>
        <begin position="291"/>
        <end position="314"/>
    </location>
</feature>
<dbReference type="AlphaFoldDB" id="A0A9X2I2Z7"/>
<feature type="transmembrane region" description="Helical" evidence="8">
    <location>
        <begin position="88"/>
        <end position="108"/>
    </location>
</feature>
<evidence type="ECO:0000256" key="1">
    <source>
        <dbReference type="ARBA" id="ARBA00004651"/>
    </source>
</evidence>
<dbReference type="EMBL" id="JAMFTH010000001">
    <property type="protein sequence ID" value="MCP8899375.1"/>
    <property type="molecule type" value="Genomic_DNA"/>
</dbReference>
<reference evidence="9" key="1">
    <citation type="submission" date="2022-05" db="EMBL/GenBank/DDBJ databases">
        <authorList>
            <person name="Sun H.-N."/>
        </authorList>
    </citation>
    <scope>NUCLEOTIDE SEQUENCE</scope>
    <source>
        <strain evidence="9">HB14</strain>
    </source>
</reference>
<accession>A0A9X2I2Z7</accession>
<evidence type="ECO:0000313" key="10">
    <source>
        <dbReference type="Proteomes" id="UP001139319"/>
    </source>
</evidence>
<evidence type="ECO:0000256" key="6">
    <source>
        <dbReference type="ARBA" id="ARBA00022989"/>
    </source>
</evidence>
<feature type="transmembrane region" description="Helical" evidence="8">
    <location>
        <begin position="114"/>
        <end position="133"/>
    </location>
</feature>
<feature type="transmembrane region" description="Helical" evidence="8">
    <location>
        <begin position="320"/>
        <end position="343"/>
    </location>
</feature>
<feature type="transmembrane region" description="Helical" evidence="8">
    <location>
        <begin position="266"/>
        <end position="284"/>
    </location>
</feature>
<dbReference type="GO" id="GO:0009103">
    <property type="term" value="P:lipopolysaccharide biosynthetic process"/>
    <property type="evidence" value="ECO:0007669"/>
    <property type="project" value="UniProtKB-ARBA"/>
</dbReference>
<evidence type="ECO:0000256" key="5">
    <source>
        <dbReference type="ARBA" id="ARBA00022692"/>
    </source>
</evidence>